<feature type="compositionally biased region" description="Low complexity" evidence="4">
    <location>
        <begin position="1"/>
        <end position="15"/>
    </location>
</feature>
<keyword evidence="3" id="KW-0862">Zinc</keyword>
<evidence type="ECO:0000256" key="3">
    <source>
        <dbReference type="ARBA" id="ARBA00022833"/>
    </source>
</evidence>
<dbReference type="GO" id="GO:0008270">
    <property type="term" value="F:zinc ion binding"/>
    <property type="evidence" value="ECO:0007669"/>
    <property type="project" value="UniProtKB-KW"/>
</dbReference>
<feature type="domain" description="CW-type" evidence="5">
    <location>
        <begin position="126"/>
        <end position="179"/>
    </location>
</feature>
<dbReference type="EMBL" id="JAAPAO010000071">
    <property type="protein sequence ID" value="KAF4674023.1"/>
    <property type="molecule type" value="Genomic_DNA"/>
</dbReference>
<protein>
    <recommendedName>
        <fullName evidence="5">CW-type domain-containing protein</fullName>
    </recommendedName>
</protein>
<dbReference type="Pfam" id="PF07496">
    <property type="entry name" value="zf-CW"/>
    <property type="match status" value="1"/>
</dbReference>
<keyword evidence="7" id="KW-1185">Reference proteome</keyword>
<dbReference type="PROSITE" id="PS51050">
    <property type="entry name" value="ZF_CW"/>
    <property type="match status" value="1"/>
</dbReference>
<accession>A0A7J6MR18</accession>
<evidence type="ECO:0000256" key="1">
    <source>
        <dbReference type="ARBA" id="ARBA00022723"/>
    </source>
</evidence>
<dbReference type="InterPro" id="IPR011124">
    <property type="entry name" value="Znf_CW"/>
</dbReference>
<sequence length="246" mass="26667">MSDIEQQQQQQSASEEALDKEPAAVLSPTHSYSLRPPIPKKRYPDNLYQPPGRGRTGSAASSIDSAAATIGSAEQEPGGASGGRRRSRSGSMNVIPRTGAPDGTERNAKRRRAADSINAISAVDVPVADVYWVQCSSPSCEKWRIVTKDIFDKYNASPELPVLCEQLNSSCTEPDDAEKYKTPEEQYDRERALKAGVAVPAVEQTEPHHKDGSATLEKETVVENPVEEASVDSVEHPLIADVNKNV</sequence>
<dbReference type="Gene3D" id="3.30.40.100">
    <property type="match status" value="1"/>
</dbReference>
<evidence type="ECO:0000256" key="2">
    <source>
        <dbReference type="ARBA" id="ARBA00022771"/>
    </source>
</evidence>
<feature type="region of interest" description="Disordered" evidence="4">
    <location>
        <begin position="198"/>
        <end position="246"/>
    </location>
</feature>
<gene>
    <name evidence="6" type="ORF">FOL47_009814</name>
</gene>
<dbReference type="AlphaFoldDB" id="A0A7J6MR18"/>
<evidence type="ECO:0000313" key="7">
    <source>
        <dbReference type="Proteomes" id="UP000591131"/>
    </source>
</evidence>
<evidence type="ECO:0000259" key="5">
    <source>
        <dbReference type="PROSITE" id="PS51050"/>
    </source>
</evidence>
<feature type="region of interest" description="Disordered" evidence="4">
    <location>
        <begin position="1"/>
        <end position="112"/>
    </location>
</feature>
<organism evidence="6 7">
    <name type="scientific">Perkinsus chesapeaki</name>
    <name type="common">Clam parasite</name>
    <name type="synonym">Perkinsus andrewsi</name>
    <dbReference type="NCBI Taxonomy" id="330153"/>
    <lineage>
        <taxon>Eukaryota</taxon>
        <taxon>Sar</taxon>
        <taxon>Alveolata</taxon>
        <taxon>Perkinsozoa</taxon>
        <taxon>Perkinsea</taxon>
        <taxon>Perkinsida</taxon>
        <taxon>Perkinsidae</taxon>
        <taxon>Perkinsus</taxon>
    </lineage>
</organism>
<feature type="compositionally biased region" description="Basic and acidic residues" evidence="4">
    <location>
        <begin position="205"/>
        <end position="221"/>
    </location>
</feature>
<dbReference type="Proteomes" id="UP000591131">
    <property type="component" value="Unassembled WGS sequence"/>
</dbReference>
<evidence type="ECO:0000256" key="4">
    <source>
        <dbReference type="SAM" id="MobiDB-lite"/>
    </source>
</evidence>
<feature type="compositionally biased region" description="Low complexity" evidence="4">
    <location>
        <begin position="56"/>
        <end position="73"/>
    </location>
</feature>
<proteinExistence type="predicted"/>
<name>A0A7J6MR18_PERCH</name>
<dbReference type="OrthoDB" id="482364at2759"/>
<reference evidence="6 7" key="1">
    <citation type="submission" date="2020-04" db="EMBL/GenBank/DDBJ databases">
        <title>Perkinsus chesapeaki whole genome sequence.</title>
        <authorList>
            <person name="Bogema D.R."/>
        </authorList>
    </citation>
    <scope>NUCLEOTIDE SEQUENCE [LARGE SCALE GENOMIC DNA]</scope>
    <source>
        <strain evidence="6">ATCC PRA-425</strain>
    </source>
</reference>
<comment type="caution">
    <text evidence="6">The sequence shown here is derived from an EMBL/GenBank/DDBJ whole genome shotgun (WGS) entry which is preliminary data.</text>
</comment>
<evidence type="ECO:0000313" key="6">
    <source>
        <dbReference type="EMBL" id="KAF4674023.1"/>
    </source>
</evidence>
<keyword evidence="2" id="KW-0863">Zinc-finger</keyword>
<keyword evidence="1" id="KW-0479">Metal-binding</keyword>